<dbReference type="PANTHER" id="PTHR43179">
    <property type="entry name" value="RHAMNOSYLTRANSFERASE WBBL"/>
    <property type="match status" value="1"/>
</dbReference>
<keyword evidence="3" id="KW-0328">Glycosyltransferase</keyword>
<evidence type="ECO:0000256" key="4">
    <source>
        <dbReference type="ARBA" id="ARBA00022679"/>
    </source>
</evidence>
<evidence type="ECO:0000313" key="6">
    <source>
        <dbReference type="EMBL" id="HFM97033.1"/>
    </source>
</evidence>
<reference evidence="6" key="1">
    <citation type="journal article" date="2020" name="mSystems">
        <title>Genome- and Community-Level Interaction Insights into Carbon Utilization and Element Cycling Functions of Hydrothermarchaeota in Hydrothermal Sediment.</title>
        <authorList>
            <person name="Zhou Z."/>
            <person name="Liu Y."/>
            <person name="Xu W."/>
            <person name="Pan J."/>
            <person name="Luo Z.H."/>
            <person name="Li M."/>
        </authorList>
    </citation>
    <scope>NUCLEOTIDE SEQUENCE [LARGE SCALE GENOMIC DNA]</scope>
    <source>
        <strain evidence="6">SpSt-418</strain>
    </source>
</reference>
<feature type="domain" description="Glycosyltransferase 2-like" evidence="5">
    <location>
        <begin position="100"/>
        <end position="211"/>
    </location>
</feature>
<comment type="similarity">
    <text evidence="2">Belongs to the glycosyltransferase 2 family.</text>
</comment>
<evidence type="ECO:0000256" key="1">
    <source>
        <dbReference type="ARBA" id="ARBA00004776"/>
    </source>
</evidence>
<organism evidence="6">
    <name type="scientific">Oscillatoriales cyanobacterium SpSt-418</name>
    <dbReference type="NCBI Taxonomy" id="2282169"/>
    <lineage>
        <taxon>Bacteria</taxon>
        <taxon>Bacillati</taxon>
        <taxon>Cyanobacteriota</taxon>
        <taxon>Cyanophyceae</taxon>
        <taxon>Oscillatoriophycideae</taxon>
        <taxon>Oscillatoriales</taxon>
    </lineage>
</organism>
<name>A0A7C3PCU1_9CYAN</name>
<dbReference type="GO" id="GO:0016757">
    <property type="term" value="F:glycosyltransferase activity"/>
    <property type="evidence" value="ECO:0007669"/>
    <property type="project" value="UniProtKB-KW"/>
</dbReference>
<dbReference type="InterPro" id="IPR029044">
    <property type="entry name" value="Nucleotide-diphossugar_trans"/>
</dbReference>
<gene>
    <name evidence="6" type="ORF">ENR64_04550</name>
</gene>
<dbReference type="SUPFAM" id="SSF53448">
    <property type="entry name" value="Nucleotide-diphospho-sugar transferases"/>
    <property type="match status" value="1"/>
</dbReference>
<dbReference type="Gene3D" id="3.90.550.10">
    <property type="entry name" value="Spore Coat Polysaccharide Biosynthesis Protein SpsA, Chain A"/>
    <property type="match status" value="1"/>
</dbReference>
<protein>
    <submittedName>
        <fullName evidence="6">Glycosyltransferase</fullName>
    </submittedName>
</protein>
<comment type="caution">
    <text evidence="6">The sequence shown here is derived from an EMBL/GenBank/DDBJ whole genome shotgun (WGS) entry which is preliminary data.</text>
</comment>
<dbReference type="InterPro" id="IPR001173">
    <property type="entry name" value="Glyco_trans_2-like"/>
</dbReference>
<dbReference type="Pfam" id="PF00535">
    <property type="entry name" value="Glycos_transf_2"/>
    <property type="match status" value="1"/>
</dbReference>
<proteinExistence type="inferred from homology"/>
<accession>A0A7C3PCU1</accession>
<dbReference type="AlphaFoldDB" id="A0A7C3PCU1"/>
<evidence type="ECO:0000259" key="5">
    <source>
        <dbReference type="Pfam" id="PF00535"/>
    </source>
</evidence>
<keyword evidence="4 6" id="KW-0808">Transferase</keyword>
<dbReference type="PANTHER" id="PTHR43179:SF12">
    <property type="entry name" value="GALACTOFURANOSYLTRANSFERASE GLFT2"/>
    <property type="match status" value="1"/>
</dbReference>
<sequence>MKSKCPPVDKRVSVDHPIGVRCVELTQPLAPLMDVQSYSHVRVYVARNGSPFGWVQITNQFQPLSVTDLAQAIAQKFGSDSLAPVASAPTESLAPDVSVSIIVATCDRPTDLRSCLRQLTTQATQRPVEIIVVDNRPDSGLSAPVVADFPQVTLVNEPRAGVSYARNAGISQSHGEIIVSIDDDVVVAPDWLEKLVAPFSRSEVMGVTGNVLPLELETPAQQLFEIYGNGGLSRGFEPFEVDRDWLLSSRLVAPVWELGGTANAAFRACVFSDPKIGLMEETLGPGMPSGVGEDIYLFYKILLAGHTMVYQASACVWHRHRRTLPELRRQLYNYSKGVISYHLTTLLRDRDFRLLHSLLIFLPIYHIKQVVWFLIGQSAYPASLVWVEVLGHLAGPWSLWRSHQRVQSLGRSASYVDPAQRLTHNSTFPVAQAKSSSLSLR</sequence>
<evidence type="ECO:0000256" key="3">
    <source>
        <dbReference type="ARBA" id="ARBA00022676"/>
    </source>
</evidence>
<comment type="pathway">
    <text evidence="1">Cell wall biogenesis; cell wall polysaccharide biosynthesis.</text>
</comment>
<evidence type="ECO:0000256" key="2">
    <source>
        <dbReference type="ARBA" id="ARBA00006739"/>
    </source>
</evidence>
<dbReference type="EMBL" id="DSRU01000050">
    <property type="protein sequence ID" value="HFM97033.1"/>
    <property type="molecule type" value="Genomic_DNA"/>
</dbReference>